<proteinExistence type="predicted"/>
<name>A0ABX5V682_9BACT</name>
<evidence type="ECO:0000313" key="2">
    <source>
        <dbReference type="Proteomes" id="UP000306825"/>
    </source>
</evidence>
<sequence length="39" mass="4420">MKLVTQAELAKHLKVSKPYINKLVKKGVFDNCFDGEITL</sequence>
<dbReference type="Proteomes" id="UP000306825">
    <property type="component" value="Chromosome"/>
</dbReference>
<protein>
    <submittedName>
        <fullName evidence="1">Helix-turn-helix domain-containing protein</fullName>
    </submittedName>
</protein>
<reference evidence="1 2" key="1">
    <citation type="submission" date="2019-05" db="EMBL/GenBank/DDBJ databases">
        <title>A comparative analysis of the Nautiliaceae.</title>
        <authorList>
            <person name="Grosche A."/>
            <person name="Smedile F."/>
            <person name="Vetriani C."/>
        </authorList>
    </citation>
    <scope>NUCLEOTIDE SEQUENCE [LARGE SCALE GENOMIC DNA]</scope>
    <source>
        <strain evidence="1 2">TB-2</strain>
    </source>
</reference>
<accession>A0ABX5V682</accession>
<gene>
    <name evidence="1" type="ORF">FE773_00890</name>
</gene>
<evidence type="ECO:0000313" key="1">
    <source>
        <dbReference type="EMBL" id="QCT93783.1"/>
    </source>
</evidence>
<organism evidence="1 2">
    <name type="scientific">Caminibacter mediatlanticus TB-2</name>
    <dbReference type="NCBI Taxonomy" id="391592"/>
    <lineage>
        <taxon>Bacteria</taxon>
        <taxon>Pseudomonadati</taxon>
        <taxon>Campylobacterota</taxon>
        <taxon>Epsilonproteobacteria</taxon>
        <taxon>Nautiliales</taxon>
        <taxon>Nautiliaceae</taxon>
        <taxon>Caminibacter</taxon>
    </lineage>
</organism>
<keyword evidence="2" id="KW-1185">Reference proteome</keyword>
<dbReference type="EMBL" id="CP040463">
    <property type="protein sequence ID" value="QCT93783.1"/>
    <property type="molecule type" value="Genomic_DNA"/>
</dbReference>